<organism evidence="3 4">
    <name type="scientific">Pinctada imbricata</name>
    <name type="common">Atlantic pearl-oyster</name>
    <name type="synonym">Pinctada martensii</name>
    <dbReference type="NCBI Taxonomy" id="66713"/>
    <lineage>
        <taxon>Eukaryota</taxon>
        <taxon>Metazoa</taxon>
        <taxon>Spiralia</taxon>
        <taxon>Lophotrochozoa</taxon>
        <taxon>Mollusca</taxon>
        <taxon>Bivalvia</taxon>
        <taxon>Autobranchia</taxon>
        <taxon>Pteriomorphia</taxon>
        <taxon>Pterioida</taxon>
        <taxon>Pterioidea</taxon>
        <taxon>Pteriidae</taxon>
        <taxon>Pinctada</taxon>
    </lineage>
</organism>
<sequence length="232" mass="26021">MPSFNANMNTRCMAAQVGNDGRLTTSTRTCSDQLPFFCELQRSTDGGNIQNPASNGAAGVPVSVIVVGVMIVLVTMVLSVTVFLLRKRLKRHIYIGRKNNDVTESDTSSTFSRRTLVGQDYAEAEDIRRSRFLSTRSYDTTEQELATDNYNHLVHEHSQSNQPVHTGIDEPTYNEMDFNKLKLTVNDDAGFYSRAVEENSYDLLHRNKTSGNSPTGFEQYDHIASNRDPDKL</sequence>
<accession>A0AA89BQG6</accession>
<evidence type="ECO:0000256" key="2">
    <source>
        <dbReference type="SAM" id="Phobius"/>
    </source>
</evidence>
<dbReference type="Proteomes" id="UP001186944">
    <property type="component" value="Unassembled WGS sequence"/>
</dbReference>
<name>A0AA89BQG6_PINIB</name>
<evidence type="ECO:0000313" key="3">
    <source>
        <dbReference type="EMBL" id="KAK3091600.1"/>
    </source>
</evidence>
<proteinExistence type="predicted"/>
<keyword evidence="2" id="KW-0812">Transmembrane</keyword>
<gene>
    <name evidence="3" type="ORF">FSP39_021071</name>
</gene>
<feature type="transmembrane region" description="Helical" evidence="2">
    <location>
        <begin position="62"/>
        <end position="85"/>
    </location>
</feature>
<keyword evidence="2" id="KW-0472">Membrane</keyword>
<protein>
    <submittedName>
        <fullName evidence="3">Uncharacterized protein</fullName>
    </submittedName>
</protein>
<evidence type="ECO:0000313" key="4">
    <source>
        <dbReference type="Proteomes" id="UP001186944"/>
    </source>
</evidence>
<keyword evidence="4" id="KW-1185">Reference proteome</keyword>
<keyword evidence="2" id="KW-1133">Transmembrane helix</keyword>
<reference evidence="3" key="1">
    <citation type="submission" date="2019-08" db="EMBL/GenBank/DDBJ databases">
        <title>The improved chromosome-level genome for the pearl oyster Pinctada fucata martensii using PacBio sequencing and Hi-C.</title>
        <authorList>
            <person name="Zheng Z."/>
        </authorList>
    </citation>
    <scope>NUCLEOTIDE SEQUENCE</scope>
    <source>
        <strain evidence="3">ZZ-2019</strain>
        <tissue evidence="3">Adductor muscle</tissue>
    </source>
</reference>
<dbReference type="EMBL" id="VSWD01000010">
    <property type="protein sequence ID" value="KAK3091600.1"/>
    <property type="molecule type" value="Genomic_DNA"/>
</dbReference>
<evidence type="ECO:0000256" key="1">
    <source>
        <dbReference type="SAM" id="MobiDB-lite"/>
    </source>
</evidence>
<feature type="region of interest" description="Disordered" evidence="1">
    <location>
        <begin position="205"/>
        <end position="232"/>
    </location>
</feature>
<comment type="caution">
    <text evidence="3">The sequence shown here is derived from an EMBL/GenBank/DDBJ whole genome shotgun (WGS) entry which is preliminary data.</text>
</comment>
<feature type="compositionally biased region" description="Basic and acidic residues" evidence="1">
    <location>
        <begin position="219"/>
        <end position="232"/>
    </location>
</feature>
<dbReference type="AlphaFoldDB" id="A0AA89BQG6"/>